<name>A0AAV6VEY2_9ARAC</name>
<comment type="caution">
    <text evidence="2">The sequence shown here is derived from an EMBL/GenBank/DDBJ whole genome shotgun (WGS) entry which is preliminary data.</text>
</comment>
<dbReference type="EMBL" id="JAFNEN010000107">
    <property type="protein sequence ID" value="KAG8194186.1"/>
    <property type="molecule type" value="Genomic_DNA"/>
</dbReference>
<dbReference type="AlphaFoldDB" id="A0AAV6VEY2"/>
<dbReference type="InterPro" id="IPR035940">
    <property type="entry name" value="CAP_sf"/>
</dbReference>
<dbReference type="InterPro" id="IPR014044">
    <property type="entry name" value="CAP_dom"/>
</dbReference>
<sequence length="229" mass="25956">MGSLSDVCRWDILFWEVVRMIDDLLVRLMDDLSDVFAAIFTMDDFDFLNASEDFGSGGSLPVDLRSFQRETFNAHNNFRTMHGCPPLALSEELSSTAQAWADKLAERGFKQYSENPCLGENISLVDLDQSSKKGEQIVKEWYKEINNYNYSKPGWKRGAYRFSQLLWKSTTEIGVGVAKIPGQKNKAYVVVNYRPAGNNNMPGEFERNVLPPQKLVANANLAGKNINRR</sequence>
<dbReference type="SMART" id="SM00198">
    <property type="entry name" value="SCP"/>
    <property type="match status" value="1"/>
</dbReference>
<dbReference type="PANTHER" id="PTHR10334">
    <property type="entry name" value="CYSTEINE-RICH SECRETORY PROTEIN-RELATED"/>
    <property type="match status" value="1"/>
</dbReference>
<organism evidence="2 3">
    <name type="scientific">Oedothorax gibbosus</name>
    <dbReference type="NCBI Taxonomy" id="931172"/>
    <lineage>
        <taxon>Eukaryota</taxon>
        <taxon>Metazoa</taxon>
        <taxon>Ecdysozoa</taxon>
        <taxon>Arthropoda</taxon>
        <taxon>Chelicerata</taxon>
        <taxon>Arachnida</taxon>
        <taxon>Araneae</taxon>
        <taxon>Araneomorphae</taxon>
        <taxon>Entelegynae</taxon>
        <taxon>Araneoidea</taxon>
        <taxon>Linyphiidae</taxon>
        <taxon>Erigoninae</taxon>
        <taxon>Oedothorax</taxon>
    </lineage>
</organism>
<dbReference type="FunFam" id="3.40.33.10:FF:000002">
    <property type="entry name" value="Golgi-associated plant pathogenesis-related protein 1"/>
    <property type="match status" value="1"/>
</dbReference>
<dbReference type="Proteomes" id="UP000827092">
    <property type="component" value="Unassembled WGS sequence"/>
</dbReference>
<dbReference type="InterPro" id="IPR001283">
    <property type="entry name" value="CRISP-related"/>
</dbReference>
<evidence type="ECO:0000259" key="1">
    <source>
        <dbReference type="SMART" id="SM00198"/>
    </source>
</evidence>
<protein>
    <recommendedName>
        <fullName evidence="1">SCP domain-containing protein</fullName>
    </recommendedName>
</protein>
<reference evidence="2 3" key="1">
    <citation type="journal article" date="2022" name="Nat. Ecol. Evol.">
        <title>A masculinizing supergene underlies an exaggerated male reproductive morph in a spider.</title>
        <authorList>
            <person name="Hendrickx F."/>
            <person name="De Corte Z."/>
            <person name="Sonet G."/>
            <person name="Van Belleghem S.M."/>
            <person name="Kostlbacher S."/>
            <person name="Vangestel C."/>
        </authorList>
    </citation>
    <scope>NUCLEOTIDE SEQUENCE [LARGE SCALE GENOMIC DNA]</scope>
    <source>
        <strain evidence="2">W744_W776</strain>
    </source>
</reference>
<accession>A0AAV6VEY2</accession>
<dbReference type="SUPFAM" id="SSF55797">
    <property type="entry name" value="PR-1-like"/>
    <property type="match status" value="1"/>
</dbReference>
<dbReference type="InterPro" id="IPR034113">
    <property type="entry name" value="SCP_GAPR1-like"/>
</dbReference>
<proteinExistence type="predicted"/>
<dbReference type="Gene3D" id="3.40.33.10">
    <property type="entry name" value="CAP"/>
    <property type="match status" value="1"/>
</dbReference>
<evidence type="ECO:0000313" key="3">
    <source>
        <dbReference type="Proteomes" id="UP000827092"/>
    </source>
</evidence>
<dbReference type="CDD" id="cd05382">
    <property type="entry name" value="CAP_GAPR1-like"/>
    <property type="match status" value="1"/>
</dbReference>
<evidence type="ECO:0000313" key="2">
    <source>
        <dbReference type="EMBL" id="KAG8194186.1"/>
    </source>
</evidence>
<dbReference type="PRINTS" id="PR00838">
    <property type="entry name" value="V5ALLERGEN"/>
</dbReference>
<keyword evidence="3" id="KW-1185">Reference proteome</keyword>
<dbReference type="Pfam" id="PF00188">
    <property type="entry name" value="CAP"/>
    <property type="match status" value="1"/>
</dbReference>
<feature type="domain" description="SCP" evidence="1">
    <location>
        <begin position="66"/>
        <end position="201"/>
    </location>
</feature>
<dbReference type="PRINTS" id="PR00837">
    <property type="entry name" value="V5TPXLIKE"/>
</dbReference>
<dbReference type="InterPro" id="IPR002413">
    <property type="entry name" value="V5_allergen-like"/>
</dbReference>
<gene>
    <name evidence="2" type="ORF">JTE90_002390</name>
</gene>